<dbReference type="OrthoDB" id="3297477at2"/>
<feature type="transmembrane region" description="Helical" evidence="1">
    <location>
        <begin position="164"/>
        <end position="183"/>
    </location>
</feature>
<keyword evidence="3" id="KW-1185">Reference proteome</keyword>
<feature type="transmembrane region" description="Helical" evidence="1">
    <location>
        <begin position="116"/>
        <end position="144"/>
    </location>
</feature>
<dbReference type="Proteomes" id="UP000199288">
    <property type="component" value="Unassembled WGS sequence"/>
</dbReference>
<feature type="transmembrane region" description="Helical" evidence="1">
    <location>
        <begin position="243"/>
        <end position="264"/>
    </location>
</feature>
<name>A0A1H4A6P2_9ACTO</name>
<keyword evidence="1" id="KW-0812">Transmembrane</keyword>
<sequence length="270" mass="28531">MSTANAISTIETAANFSVAPRVSFPRVVRSEWRKFLSLRSLVITTGISLLIGLGLPALITFTMPSESDPSVTSHVALQASLQLQALILLAIGVLVMSTEFTKNAAITTFVTVPRRLMVFAAKALVVVGVVLANWAATVVAALGFGLLRSGNSAVTDDVAAVSGWAIVYLLFFALLGFALAAILRSSAGAITSGVGLIYVLPLPIMMLSSRFEWLGPVTEYMPLMLTNHLLTPAVFATSPVSRLTAALLLALYVAIVALIGAIFVKQRDIN</sequence>
<dbReference type="RefSeq" id="WP_092563967.1">
    <property type="nucleotide sequence ID" value="NZ_FNQV01000007.1"/>
</dbReference>
<feature type="transmembrane region" description="Helical" evidence="1">
    <location>
        <begin position="75"/>
        <end position="95"/>
    </location>
</feature>
<evidence type="ECO:0000313" key="2">
    <source>
        <dbReference type="EMBL" id="SEA31341.1"/>
    </source>
</evidence>
<evidence type="ECO:0000256" key="1">
    <source>
        <dbReference type="SAM" id="Phobius"/>
    </source>
</evidence>
<feature type="transmembrane region" description="Helical" evidence="1">
    <location>
        <begin position="41"/>
        <end position="63"/>
    </location>
</feature>
<feature type="transmembrane region" description="Helical" evidence="1">
    <location>
        <begin position="190"/>
        <end position="211"/>
    </location>
</feature>
<gene>
    <name evidence="2" type="ORF">SAMN02910418_01338</name>
</gene>
<protein>
    <recommendedName>
        <fullName evidence="4">ABC-2 type transport system permease protein</fullName>
    </recommendedName>
</protein>
<accession>A0A1H4A6P2</accession>
<dbReference type="EMBL" id="FNQV01000007">
    <property type="protein sequence ID" value="SEA31341.1"/>
    <property type="molecule type" value="Genomic_DNA"/>
</dbReference>
<dbReference type="AlphaFoldDB" id="A0A1H4A6P2"/>
<proteinExistence type="predicted"/>
<keyword evidence="1" id="KW-1133">Transmembrane helix</keyword>
<organism evidence="2 3">
    <name type="scientific">Bowdeniella nasicola</name>
    <dbReference type="NCBI Taxonomy" id="208480"/>
    <lineage>
        <taxon>Bacteria</taxon>
        <taxon>Bacillati</taxon>
        <taxon>Actinomycetota</taxon>
        <taxon>Actinomycetes</taxon>
        <taxon>Actinomycetales</taxon>
        <taxon>Actinomycetaceae</taxon>
        <taxon>Bowdeniella</taxon>
    </lineage>
</organism>
<evidence type="ECO:0000313" key="3">
    <source>
        <dbReference type="Proteomes" id="UP000199288"/>
    </source>
</evidence>
<reference evidence="3" key="1">
    <citation type="submission" date="2016-10" db="EMBL/GenBank/DDBJ databases">
        <authorList>
            <person name="Varghese N."/>
            <person name="Submissions S."/>
        </authorList>
    </citation>
    <scope>NUCLEOTIDE SEQUENCE [LARGE SCALE GENOMIC DNA]</scope>
    <source>
        <strain evidence="3">KPR-1</strain>
    </source>
</reference>
<evidence type="ECO:0008006" key="4">
    <source>
        <dbReference type="Google" id="ProtNLM"/>
    </source>
</evidence>
<keyword evidence="1" id="KW-0472">Membrane</keyword>